<dbReference type="Gene3D" id="3.40.390.10">
    <property type="entry name" value="Collagenase (Catalytic Domain)"/>
    <property type="match status" value="1"/>
</dbReference>
<protein>
    <submittedName>
        <fullName evidence="3">Uncharacterized protein</fullName>
    </submittedName>
</protein>
<gene>
    <name evidence="3" type="ORF">PV328_010570</name>
</gene>
<feature type="signal peptide" evidence="2">
    <location>
        <begin position="1"/>
        <end position="26"/>
    </location>
</feature>
<feature type="compositionally biased region" description="Polar residues" evidence="1">
    <location>
        <begin position="217"/>
        <end position="228"/>
    </location>
</feature>
<sequence>MLRISTITKIICIIILELVILDLGKTEFQAFRNNNTQHESPWKLDRQKRSRIDSMPSRLKIALRDGDGNKIFLKWERQRSFLANKYLPIITPLADLNLNVMDDIGEMLMYHDQDANSAVVYFEKSDQFLGLLGTDHYIEDLPNYFDDDGNYRLESVGEPYVVKLNNKFPHNNPLHYFPAPSDWLDEQEIPGLYNSSITSSELLLNIDYLYSIHPNTGTSGNNIPSGSRSNKRPLIEPDMDPNKKSFSNLDAGPSKKQSTSSDSVPRNSLSDPTVKVQNANAKGNKKAFGNEYIPWIVRYYIIFFNAVDMLIAQLQLCVYLSGLHINIAKIVIEDRLVPFKFLENGVVEFSEIVANTRQYLYLFRDMYPQDSFDHVFITTRRQIVDKYLKVDGLTSHDTDMFEAIKNDRFYSAVPITVMRFKSYYADYIRTAPEFARLFGVTYDSWEKETHQSGQCYSIMQRGGPKCDNCMLWSDKSKKQFKDFINNNRYYCFLLNEPRSLFPPGVIELSSTTKICRCLGYHHHKYFPEHWAWRVFNFGCNRPIQCIKHRNKPFTMESVNVLPFDGTPCGYNHVCWERQCKPIMVIFLPRTKPPTPQEKIQKTSQNPPERKEGGGLCGGECLLYSSKPPSAYGNTNDHGETQTVVARMKRHKASKEPW</sequence>
<evidence type="ECO:0000256" key="2">
    <source>
        <dbReference type="SAM" id="SignalP"/>
    </source>
</evidence>
<dbReference type="GO" id="GO:0008237">
    <property type="term" value="F:metallopeptidase activity"/>
    <property type="evidence" value="ECO:0007669"/>
    <property type="project" value="InterPro"/>
</dbReference>
<feature type="chain" id="PRO_5041458632" evidence="2">
    <location>
        <begin position="27"/>
        <end position="657"/>
    </location>
</feature>
<dbReference type="AlphaFoldDB" id="A0AA39KQB7"/>
<reference evidence="3" key="2">
    <citation type="submission" date="2023-03" db="EMBL/GenBank/DDBJ databases">
        <authorList>
            <person name="Inwood S.N."/>
            <person name="Skelly J.G."/>
            <person name="Guhlin J."/>
            <person name="Harrop T.W.R."/>
            <person name="Goldson S.G."/>
            <person name="Dearden P.K."/>
        </authorList>
    </citation>
    <scope>NUCLEOTIDE SEQUENCE</scope>
    <source>
        <strain evidence="3">Irish</strain>
        <tissue evidence="3">Whole body</tissue>
    </source>
</reference>
<evidence type="ECO:0000313" key="3">
    <source>
        <dbReference type="EMBL" id="KAK0169945.1"/>
    </source>
</evidence>
<keyword evidence="4" id="KW-1185">Reference proteome</keyword>
<organism evidence="3 4">
    <name type="scientific">Microctonus aethiopoides</name>
    <dbReference type="NCBI Taxonomy" id="144406"/>
    <lineage>
        <taxon>Eukaryota</taxon>
        <taxon>Metazoa</taxon>
        <taxon>Ecdysozoa</taxon>
        <taxon>Arthropoda</taxon>
        <taxon>Hexapoda</taxon>
        <taxon>Insecta</taxon>
        <taxon>Pterygota</taxon>
        <taxon>Neoptera</taxon>
        <taxon>Endopterygota</taxon>
        <taxon>Hymenoptera</taxon>
        <taxon>Apocrita</taxon>
        <taxon>Ichneumonoidea</taxon>
        <taxon>Braconidae</taxon>
        <taxon>Euphorinae</taxon>
        <taxon>Microctonus</taxon>
    </lineage>
</organism>
<dbReference type="Proteomes" id="UP001168990">
    <property type="component" value="Unassembled WGS sequence"/>
</dbReference>
<evidence type="ECO:0000313" key="4">
    <source>
        <dbReference type="Proteomes" id="UP001168990"/>
    </source>
</evidence>
<comment type="caution">
    <text evidence="3">The sequence shown here is derived from an EMBL/GenBank/DDBJ whole genome shotgun (WGS) entry which is preliminary data.</text>
</comment>
<accession>A0AA39KQB7</accession>
<feature type="region of interest" description="Disordered" evidence="1">
    <location>
        <begin position="590"/>
        <end position="613"/>
    </location>
</feature>
<feature type="compositionally biased region" description="Polar residues" evidence="1">
    <location>
        <begin position="255"/>
        <end position="276"/>
    </location>
</feature>
<dbReference type="SUPFAM" id="SSF55486">
    <property type="entry name" value="Metalloproteases ('zincins'), catalytic domain"/>
    <property type="match status" value="1"/>
</dbReference>
<feature type="region of interest" description="Disordered" evidence="1">
    <location>
        <begin position="217"/>
        <end position="276"/>
    </location>
</feature>
<dbReference type="InterPro" id="IPR024079">
    <property type="entry name" value="MetalloPept_cat_dom_sf"/>
</dbReference>
<evidence type="ECO:0000256" key="1">
    <source>
        <dbReference type="SAM" id="MobiDB-lite"/>
    </source>
</evidence>
<proteinExistence type="predicted"/>
<reference evidence="3" key="1">
    <citation type="journal article" date="2023" name="bioRxiv">
        <title>Scaffold-level genome assemblies of two parasitoid biocontrol wasps reveal the parthenogenesis mechanism and an associated novel virus.</title>
        <authorList>
            <person name="Inwood S."/>
            <person name="Skelly J."/>
            <person name="Guhlin J."/>
            <person name="Harrop T."/>
            <person name="Goldson S."/>
            <person name="Dearden P."/>
        </authorList>
    </citation>
    <scope>NUCLEOTIDE SEQUENCE</scope>
    <source>
        <strain evidence="3">Irish</strain>
        <tissue evidence="3">Whole body</tissue>
    </source>
</reference>
<dbReference type="EMBL" id="JAQQBS010000004">
    <property type="protein sequence ID" value="KAK0169945.1"/>
    <property type="molecule type" value="Genomic_DNA"/>
</dbReference>
<name>A0AA39KQB7_9HYME</name>
<keyword evidence="2" id="KW-0732">Signal</keyword>